<accession>B0WWL4</accession>
<dbReference type="AlphaFoldDB" id="B0WWL4"/>
<dbReference type="OMA" id="HPSYLTI"/>
<proteinExistence type="predicted"/>
<evidence type="ECO:0000256" key="3">
    <source>
        <dbReference type="ARBA" id="ARBA00022737"/>
    </source>
</evidence>
<dbReference type="PROSITE" id="PS50157">
    <property type="entry name" value="ZINC_FINGER_C2H2_2"/>
    <property type="match status" value="6"/>
</dbReference>
<dbReference type="InterPro" id="IPR013087">
    <property type="entry name" value="Znf_C2H2_type"/>
</dbReference>
<dbReference type="EnsemblMetazoa" id="CPIJ010972-RA">
    <property type="protein sequence ID" value="CPIJ010972-PA"/>
    <property type="gene ID" value="CPIJ010972"/>
</dbReference>
<dbReference type="GO" id="GO:0000978">
    <property type="term" value="F:RNA polymerase II cis-regulatory region sequence-specific DNA binding"/>
    <property type="evidence" value="ECO:0007669"/>
    <property type="project" value="TreeGrafter"/>
</dbReference>
<dbReference type="FunFam" id="3.30.160.60:FF:000060">
    <property type="entry name" value="zinc finger protein 436"/>
    <property type="match status" value="1"/>
</dbReference>
<reference evidence="14" key="2">
    <citation type="submission" date="2020-05" db="UniProtKB">
        <authorList>
            <consortium name="EnsemblMetazoa"/>
        </authorList>
    </citation>
    <scope>IDENTIFICATION</scope>
    <source>
        <strain evidence="14">JHB</strain>
    </source>
</reference>
<dbReference type="VEuPathDB" id="VectorBase:CQUJHB011417"/>
<keyword evidence="15" id="KW-1185">Reference proteome</keyword>
<feature type="domain" description="C2H2-type" evidence="11">
    <location>
        <begin position="403"/>
        <end position="430"/>
    </location>
</feature>
<evidence type="ECO:0000313" key="15">
    <source>
        <dbReference type="Proteomes" id="UP000002320"/>
    </source>
</evidence>
<evidence type="ECO:0000256" key="9">
    <source>
        <dbReference type="PROSITE-ProRule" id="PRU00042"/>
    </source>
</evidence>
<feature type="binding site" evidence="10">
    <location>
        <position position="5"/>
    </location>
    <ligand>
        <name>Zn(2+)</name>
        <dbReference type="ChEBI" id="CHEBI:29105"/>
    </ligand>
</feature>
<dbReference type="Pfam" id="PF02958">
    <property type="entry name" value="EcKL"/>
    <property type="match status" value="1"/>
</dbReference>
<keyword evidence="7" id="KW-0804">Transcription</keyword>
<gene>
    <name evidence="14" type="primary">6044247</name>
    <name evidence="13" type="ORF">CpipJ_CPIJ010972</name>
</gene>
<dbReference type="GO" id="GO:0000981">
    <property type="term" value="F:DNA-binding transcription factor activity, RNA polymerase II-specific"/>
    <property type="evidence" value="ECO:0007669"/>
    <property type="project" value="TreeGrafter"/>
</dbReference>
<dbReference type="GO" id="GO:0005634">
    <property type="term" value="C:nucleus"/>
    <property type="evidence" value="ECO:0007669"/>
    <property type="project" value="UniProtKB-SubCell"/>
</dbReference>
<dbReference type="KEGG" id="cqu:CpipJ_CPIJ010972"/>
<feature type="binding site" evidence="10">
    <location>
        <position position="58"/>
    </location>
    <ligand>
        <name>Zn(2+)</name>
        <dbReference type="ChEBI" id="CHEBI:29105"/>
    </ligand>
</feature>
<evidence type="ECO:0000256" key="8">
    <source>
        <dbReference type="ARBA" id="ARBA00023242"/>
    </source>
</evidence>
<dbReference type="Pfam" id="PF07776">
    <property type="entry name" value="zf-AD"/>
    <property type="match status" value="1"/>
</dbReference>
<dbReference type="SUPFAM" id="SSF57667">
    <property type="entry name" value="beta-beta-alpha zinc fingers"/>
    <property type="match status" value="3"/>
</dbReference>
<dbReference type="InterPro" id="IPR012934">
    <property type="entry name" value="Znf_AD"/>
</dbReference>
<keyword evidence="3" id="KW-0677">Repeat</keyword>
<dbReference type="PANTHER" id="PTHR24390:SF122">
    <property type="entry name" value="MYC-ASSOCIATED ZINC FINGER PROTEIN"/>
    <property type="match status" value="1"/>
</dbReference>
<evidence type="ECO:0000256" key="6">
    <source>
        <dbReference type="ARBA" id="ARBA00023015"/>
    </source>
</evidence>
<feature type="domain" description="C2H2-type" evidence="11">
    <location>
        <begin position="335"/>
        <end position="358"/>
    </location>
</feature>
<dbReference type="Gene3D" id="3.40.1800.20">
    <property type="match status" value="1"/>
</dbReference>
<dbReference type="SUPFAM" id="SSF57716">
    <property type="entry name" value="Glucocorticoid receptor-like (DNA-binding domain)"/>
    <property type="match status" value="1"/>
</dbReference>
<keyword evidence="5 10" id="KW-0862">Zinc</keyword>
<organism>
    <name type="scientific">Culex quinquefasciatus</name>
    <name type="common">Southern house mosquito</name>
    <name type="synonym">Culex pungens</name>
    <dbReference type="NCBI Taxonomy" id="7176"/>
    <lineage>
        <taxon>Eukaryota</taxon>
        <taxon>Metazoa</taxon>
        <taxon>Ecdysozoa</taxon>
        <taxon>Arthropoda</taxon>
        <taxon>Hexapoda</taxon>
        <taxon>Insecta</taxon>
        <taxon>Pterygota</taxon>
        <taxon>Neoptera</taxon>
        <taxon>Endopterygota</taxon>
        <taxon>Diptera</taxon>
        <taxon>Nematocera</taxon>
        <taxon>Culicoidea</taxon>
        <taxon>Culicidae</taxon>
        <taxon>Culicinae</taxon>
        <taxon>Culicini</taxon>
        <taxon>Culex</taxon>
        <taxon>Culex</taxon>
    </lineage>
</organism>
<evidence type="ECO:0000256" key="4">
    <source>
        <dbReference type="ARBA" id="ARBA00022771"/>
    </source>
</evidence>
<dbReference type="GO" id="GO:0008270">
    <property type="term" value="F:zinc ion binding"/>
    <property type="evidence" value="ECO:0007669"/>
    <property type="project" value="UniProtKB-UniRule"/>
</dbReference>
<dbReference type="Proteomes" id="UP000002320">
    <property type="component" value="Unassembled WGS sequence"/>
</dbReference>
<dbReference type="PANTHER" id="PTHR24390">
    <property type="entry name" value="ZINC FINGER PROTEIN"/>
    <property type="match status" value="1"/>
</dbReference>
<dbReference type="PROSITE" id="PS00028">
    <property type="entry name" value="ZINC_FINGER_C2H2_1"/>
    <property type="match status" value="7"/>
</dbReference>
<protein>
    <submittedName>
        <fullName evidence="13 14">Zinc finger protein</fullName>
    </submittedName>
</protein>
<evidence type="ECO:0000259" key="12">
    <source>
        <dbReference type="PROSITE" id="PS51915"/>
    </source>
</evidence>
<dbReference type="HOGENOM" id="CLU_037061_0_0_1"/>
<dbReference type="FunCoup" id="B0WWL4">
    <property type="interactions" value="63"/>
</dbReference>
<feature type="domain" description="C2H2-type" evidence="11">
    <location>
        <begin position="218"/>
        <end position="245"/>
    </location>
</feature>
<sequence>MEARCRLCFEERSEMERIFPDNDDEDDIDYESQMAIKIFKCTSLQLPVDDDDLASQVCKDCTTKLDEFFQFRVRCKKNNLLYCKRKQPVAESAKSEQDNSTIPDSDEINLDKLDETLLRALEGKDGDIDPSAFDDTFGSEVKPEDLLKISLGYEAEQQMVSEEAVSSSSARCAACGTECSSSFELNQHMEYCPARMKPNPFNFQMSNVTSLASNSADLNCYICQKSFNNVQELKYHESLHSNASLKCNFCLQNFTCPRTLKHHMDQHKIKNTLPDGRFRCDLCDATFKLYGNLIIHRRSHTGERPYPCNICGRAFSTSSNMKTHMNVVHSQDRPFKCHLCHKSFNSETRLRSHVESHSYPMGSMSNEASGSELSSTCKICNKTFSHPSYLTIHYRVHTGERPYQCKFCTSAFATSGNLKVHMRIHATQKPEQLQLVGKMRPTSEEFLEIFQIDVTFVKEAAVYSQIVPAMLSLQKELAFPEEELIDVFCRCYSTRISLDPNNSKGDEVGSSERKNLTPQANLFNVGRRYTAMLPVMVSASVTSVSF</sequence>
<dbReference type="EMBL" id="DS232149">
    <property type="protein sequence ID" value="EDS36106.1"/>
    <property type="molecule type" value="Genomic_DNA"/>
</dbReference>
<keyword evidence="2 10" id="KW-0479">Metal-binding</keyword>
<feature type="domain" description="ZAD" evidence="12">
    <location>
        <begin position="3"/>
        <end position="85"/>
    </location>
</feature>
<keyword evidence="8" id="KW-0539">Nucleus</keyword>
<keyword evidence="6" id="KW-0805">Transcription regulation</keyword>
<evidence type="ECO:0000256" key="5">
    <source>
        <dbReference type="ARBA" id="ARBA00022833"/>
    </source>
</evidence>
<dbReference type="InterPro" id="IPR004119">
    <property type="entry name" value="EcKL"/>
</dbReference>
<dbReference type="Pfam" id="PF13912">
    <property type="entry name" value="zf-C2H2_6"/>
    <property type="match status" value="1"/>
</dbReference>
<feature type="binding site" evidence="10">
    <location>
        <position position="8"/>
    </location>
    <ligand>
        <name>Zn(2+)</name>
        <dbReference type="ChEBI" id="CHEBI:29105"/>
    </ligand>
</feature>
<evidence type="ECO:0000259" key="11">
    <source>
        <dbReference type="PROSITE" id="PS50157"/>
    </source>
</evidence>
<dbReference type="SMART" id="SM00868">
    <property type="entry name" value="zf-AD"/>
    <property type="match status" value="1"/>
</dbReference>
<dbReference type="FunFam" id="3.30.160.60:FF:000130">
    <property type="entry name" value="Spalt-like transcription factor 4"/>
    <property type="match status" value="2"/>
</dbReference>
<evidence type="ECO:0000313" key="13">
    <source>
        <dbReference type="EMBL" id="EDS36106.1"/>
    </source>
</evidence>
<feature type="domain" description="C2H2-type" evidence="11">
    <location>
        <begin position="306"/>
        <end position="334"/>
    </location>
</feature>
<feature type="domain" description="C2H2-type" evidence="11">
    <location>
        <begin position="278"/>
        <end position="305"/>
    </location>
</feature>
<keyword evidence="4 9" id="KW-0863">Zinc-finger</keyword>
<dbReference type="Gene3D" id="3.30.160.60">
    <property type="entry name" value="Classic Zinc Finger"/>
    <property type="match status" value="6"/>
</dbReference>
<dbReference type="PROSITE" id="PS51915">
    <property type="entry name" value="ZAD"/>
    <property type="match status" value="1"/>
</dbReference>
<evidence type="ECO:0000313" key="14">
    <source>
        <dbReference type="EnsemblMetazoa" id="CPIJ010972-PA"/>
    </source>
</evidence>
<name>B0WWL4_CULQU</name>
<dbReference type="SMART" id="SM00355">
    <property type="entry name" value="ZnF_C2H2"/>
    <property type="match status" value="8"/>
</dbReference>
<dbReference type="eggNOG" id="KOG1721">
    <property type="taxonomic scope" value="Eukaryota"/>
</dbReference>
<dbReference type="VEuPathDB" id="VectorBase:CPIJ010972"/>
<comment type="subcellular location">
    <subcellularLocation>
        <location evidence="1">Nucleus</location>
    </subcellularLocation>
</comment>
<evidence type="ECO:0000256" key="2">
    <source>
        <dbReference type="ARBA" id="ARBA00022723"/>
    </source>
</evidence>
<feature type="binding site" evidence="10">
    <location>
        <position position="61"/>
    </location>
    <ligand>
        <name>Zn(2+)</name>
        <dbReference type="ChEBI" id="CHEBI:29105"/>
    </ligand>
</feature>
<dbReference type="Pfam" id="PF12874">
    <property type="entry name" value="zf-met"/>
    <property type="match status" value="1"/>
</dbReference>
<dbReference type="InterPro" id="IPR036236">
    <property type="entry name" value="Znf_C2H2_sf"/>
</dbReference>
<dbReference type="OrthoDB" id="654211at2759"/>
<feature type="domain" description="C2H2-type" evidence="11">
    <location>
        <begin position="375"/>
        <end position="402"/>
    </location>
</feature>
<evidence type="ECO:0000256" key="1">
    <source>
        <dbReference type="ARBA" id="ARBA00004123"/>
    </source>
</evidence>
<evidence type="ECO:0000256" key="7">
    <source>
        <dbReference type="ARBA" id="ARBA00023163"/>
    </source>
</evidence>
<dbReference type="InParanoid" id="B0WWL4"/>
<evidence type="ECO:0000256" key="10">
    <source>
        <dbReference type="PROSITE-ProRule" id="PRU01263"/>
    </source>
</evidence>
<dbReference type="Pfam" id="PF00096">
    <property type="entry name" value="zf-C2H2"/>
    <property type="match status" value="2"/>
</dbReference>
<reference evidence="13" key="1">
    <citation type="submission" date="2007-03" db="EMBL/GenBank/DDBJ databases">
        <title>Annotation of Culex pipiens quinquefasciatus.</title>
        <authorList>
            <consortium name="The Broad Institute Genome Sequencing Platform"/>
            <person name="Atkinson P.W."/>
            <person name="Hemingway J."/>
            <person name="Christensen B.M."/>
            <person name="Higgs S."/>
            <person name="Kodira C."/>
            <person name="Hannick L."/>
            <person name="Megy K."/>
            <person name="O'Leary S."/>
            <person name="Pearson M."/>
            <person name="Haas B.J."/>
            <person name="Mauceli E."/>
            <person name="Wortman J.R."/>
            <person name="Lee N.H."/>
            <person name="Guigo R."/>
            <person name="Stanke M."/>
            <person name="Alvarado L."/>
            <person name="Amedeo P."/>
            <person name="Antoine C.H."/>
            <person name="Arensburger P."/>
            <person name="Bidwell S.L."/>
            <person name="Crawford M."/>
            <person name="Camaro F."/>
            <person name="Devon K."/>
            <person name="Engels R."/>
            <person name="Hammond M."/>
            <person name="Howarth C."/>
            <person name="Koehrsen M."/>
            <person name="Lawson D."/>
            <person name="Montgomery P."/>
            <person name="Nene V."/>
            <person name="Nusbaum C."/>
            <person name="Puiu D."/>
            <person name="Romero-Severson J."/>
            <person name="Severson D.W."/>
            <person name="Shumway M."/>
            <person name="Sisk P."/>
            <person name="Stolte C."/>
            <person name="Zeng Q."/>
            <person name="Eisenstadt E."/>
            <person name="Fraser-Liggett C."/>
            <person name="Strausberg R."/>
            <person name="Galagan J."/>
            <person name="Birren B."/>
            <person name="Collins F.H."/>
        </authorList>
    </citation>
    <scope>NUCLEOTIDE SEQUENCE [LARGE SCALE GENOMIC DNA]</scope>
    <source>
        <strain evidence="13">JHB</strain>
    </source>
</reference>